<name>H0QUN8_9ACTN</name>
<feature type="domain" description="HTH tetR-type" evidence="3">
    <location>
        <begin position="57"/>
        <end position="117"/>
    </location>
</feature>
<organism evidence="4 5">
    <name type="scientific">Gordonia effusa NBRC 100432</name>
    <dbReference type="NCBI Taxonomy" id="1077974"/>
    <lineage>
        <taxon>Bacteria</taxon>
        <taxon>Bacillati</taxon>
        <taxon>Actinomycetota</taxon>
        <taxon>Actinomycetes</taxon>
        <taxon>Mycobacteriales</taxon>
        <taxon>Gordoniaceae</taxon>
        <taxon>Gordonia</taxon>
    </lineage>
</organism>
<dbReference type="InterPro" id="IPR009057">
    <property type="entry name" value="Homeodomain-like_sf"/>
</dbReference>
<evidence type="ECO:0000259" key="3">
    <source>
        <dbReference type="PROSITE" id="PS50977"/>
    </source>
</evidence>
<feature type="DNA-binding region" description="H-T-H motif" evidence="2">
    <location>
        <begin position="80"/>
        <end position="99"/>
    </location>
</feature>
<dbReference type="EMBL" id="BAEH01000004">
    <property type="protein sequence ID" value="GAB16539.1"/>
    <property type="molecule type" value="Genomic_DNA"/>
</dbReference>
<comment type="caution">
    <text evidence="4">The sequence shown here is derived from an EMBL/GenBank/DDBJ whole genome shotgun (WGS) entry which is preliminary data.</text>
</comment>
<evidence type="ECO:0000313" key="4">
    <source>
        <dbReference type="EMBL" id="GAB16539.1"/>
    </source>
</evidence>
<dbReference type="Pfam" id="PF00440">
    <property type="entry name" value="TetR_N"/>
    <property type="match status" value="1"/>
</dbReference>
<dbReference type="InterPro" id="IPR001647">
    <property type="entry name" value="HTH_TetR"/>
</dbReference>
<keyword evidence="5" id="KW-1185">Reference proteome</keyword>
<gene>
    <name evidence="4" type="ORF">GOEFS_004_00540</name>
</gene>
<sequence length="248" mass="27708">MLKLRYESSVHYCVPVPSDTYFRPTASIAPITDGIFFTRPGPLPRGPHRLTRAELGEMYRERYMIAFTELIAAHGYSHVRISDIVAHSGTSKSAFYQSFGSIEDCAQAAYNRFVEVLLANLGATLGNDAIERGVISLLTAYLQTLQEDVVVARAFQLELYNDSRQGRAERRLALVRFAELVKAEHLTMAREDKTASTELPIDAYLGIIYAVRQLASDALDTAKDPDLVGMIPRIREWITASLRNPSHS</sequence>
<protein>
    <recommendedName>
        <fullName evidence="3">HTH tetR-type domain-containing protein</fullName>
    </recommendedName>
</protein>
<accession>H0QUN8</accession>
<dbReference type="Proteomes" id="UP000035034">
    <property type="component" value="Unassembled WGS sequence"/>
</dbReference>
<evidence type="ECO:0000256" key="1">
    <source>
        <dbReference type="ARBA" id="ARBA00023125"/>
    </source>
</evidence>
<dbReference type="SUPFAM" id="SSF46689">
    <property type="entry name" value="Homeodomain-like"/>
    <property type="match status" value="1"/>
</dbReference>
<evidence type="ECO:0000313" key="5">
    <source>
        <dbReference type="Proteomes" id="UP000035034"/>
    </source>
</evidence>
<dbReference type="eggNOG" id="COG1309">
    <property type="taxonomic scope" value="Bacteria"/>
</dbReference>
<evidence type="ECO:0000256" key="2">
    <source>
        <dbReference type="PROSITE-ProRule" id="PRU00335"/>
    </source>
</evidence>
<dbReference type="Gene3D" id="1.10.357.10">
    <property type="entry name" value="Tetracycline Repressor, domain 2"/>
    <property type="match status" value="1"/>
</dbReference>
<reference evidence="4 5" key="1">
    <citation type="submission" date="2011-12" db="EMBL/GenBank/DDBJ databases">
        <title>Whole genome shotgun sequence of Gordonia effusa NBRC 100432.</title>
        <authorList>
            <person name="Yoshida I."/>
            <person name="Takarada H."/>
            <person name="Hosoyama A."/>
            <person name="Tsuchikane K."/>
            <person name="Katsumata H."/>
            <person name="Yamazaki S."/>
            <person name="Fujita N."/>
        </authorList>
    </citation>
    <scope>NUCLEOTIDE SEQUENCE [LARGE SCALE GENOMIC DNA]</scope>
    <source>
        <strain evidence="4 5">NBRC 100432</strain>
    </source>
</reference>
<dbReference type="AlphaFoldDB" id="H0QUN8"/>
<dbReference type="OrthoDB" id="5242485at2"/>
<dbReference type="GO" id="GO:0003677">
    <property type="term" value="F:DNA binding"/>
    <property type="evidence" value="ECO:0007669"/>
    <property type="project" value="UniProtKB-UniRule"/>
</dbReference>
<dbReference type="STRING" id="1077974.GOEFS_004_00540"/>
<keyword evidence="1 2" id="KW-0238">DNA-binding</keyword>
<dbReference type="PROSITE" id="PS50977">
    <property type="entry name" value="HTH_TETR_2"/>
    <property type="match status" value="1"/>
</dbReference>
<proteinExistence type="predicted"/>